<dbReference type="GO" id="GO:0005524">
    <property type="term" value="F:ATP binding"/>
    <property type="evidence" value="ECO:0007669"/>
    <property type="project" value="UniProtKB-UniRule"/>
</dbReference>
<evidence type="ECO:0000313" key="9">
    <source>
        <dbReference type="EMBL" id="CCE65607.1"/>
    </source>
</evidence>
<dbReference type="Pfam" id="PF00069">
    <property type="entry name" value="Pkinase"/>
    <property type="match status" value="1"/>
</dbReference>
<keyword evidence="5 6" id="KW-0067">ATP-binding</keyword>
<feature type="region of interest" description="Disordered" evidence="7">
    <location>
        <begin position="181"/>
        <end position="216"/>
    </location>
</feature>
<dbReference type="InterPro" id="IPR027084">
    <property type="entry name" value="Mps1_cat"/>
</dbReference>
<dbReference type="GO" id="GO:0007094">
    <property type="term" value="P:mitotic spindle assembly checkpoint signaling"/>
    <property type="evidence" value="ECO:0007669"/>
    <property type="project" value="EnsemblFungi"/>
</dbReference>
<evidence type="ECO:0000313" key="10">
    <source>
        <dbReference type="Proteomes" id="UP000005666"/>
    </source>
</evidence>
<evidence type="ECO:0000256" key="4">
    <source>
        <dbReference type="ARBA" id="ARBA00022777"/>
    </source>
</evidence>
<evidence type="ECO:0000259" key="8">
    <source>
        <dbReference type="PROSITE" id="PS50011"/>
    </source>
</evidence>
<sequence>MVLNDNTRFSKSGGIRNDTIQTYNNDSDSDEKLTVLPKLSNFGSALISEKNENITRNSLTNSSISMSSNYNQINTLTKNNEIGTINSNFNNGQIASPKFKGIKNLIDQEMTVKHNERRKGRRIFRKIELNSLGKAKRTNLDYTIAPSHMTEVNYDQYQENDHKTFESMNDMENDIPKYKTTTDSILSNNKSTDNLAGKNSKNHVTTPSSSFGSTLYSSTTNPFTDSNTYNHSNTSLPNTMIDYNLIEIGDLNPFQVLKKYNLPSTELATISKLYFEKQKEENRKNIMKKRSVSKEGFMTSISSNSVSSKISRQSSFHTTTNNRHSSMVSKQDTNAILMNTTSTRSDEKVMKPLNEYEPDRKVLASIDINKNINVNAIEKKRPVEHQYSYEKSKIHISESRESQSSTVEKPHTFQDNKEGQKIVKKVEIVEPPTSMTNRKSSKSIVSVNDIEYERIELLGRGGSSKVYKVKNTNNNRVYALKRVVFDEFDDTSVDAFKGEIELLKKLENEKRVVKLIQYQMDNGVLYLVMECGDHDLSQILNQRANMPLDVDFIRYYSREMLKCVKVVHDAGIVHSDLKPANFVLVKGILKIIDFGIANAVPDHTVNIYRDTQIGTPNYMAPEALVALNEVSNVEKKNRWRVGKPSDIWSCGCIMYQMFYGRPPYGAFQNQNRLLAIMNPEVKIVFSEKTSKNERVPKSALDTMKACLIRSPEKRWTADEILDASFLNPVLVTPYIVRDLIRNAVYYGSDQGQVSEDKITELADDVLNRLADFRL</sequence>
<feature type="compositionally biased region" description="Low complexity" evidence="7">
    <location>
        <begin position="206"/>
        <end position="216"/>
    </location>
</feature>
<feature type="domain" description="Protein kinase" evidence="8">
    <location>
        <begin position="452"/>
        <end position="726"/>
    </location>
</feature>
<evidence type="ECO:0000256" key="6">
    <source>
        <dbReference type="PROSITE-ProRule" id="PRU10141"/>
    </source>
</evidence>
<accession>G8C0U6</accession>
<dbReference type="GO" id="GO:0000776">
    <property type="term" value="C:kinetochore"/>
    <property type="evidence" value="ECO:0007669"/>
    <property type="project" value="EnsemblFungi"/>
</dbReference>
<feature type="compositionally biased region" description="Basic and acidic residues" evidence="7">
    <location>
        <begin position="408"/>
        <end position="417"/>
    </location>
</feature>
<evidence type="ECO:0000256" key="5">
    <source>
        <dbReference type="ARBA" id="ARBA00022840"/>
    </source>
</evidence>
<dbReference type="InterPro" id="IPR000719">
    <property type="entry name" value="Prot_kinase_dom"/>
</dbReference>
<dbReference type="InterPro" id="IPR017441">
    <property type="entry name" value="Protein_kinase_ATP_BS"/>
</dbReference>
<keyword evidence="1" id="KW-0723">Serine/threonine-protein kinase</keyword>
<dbReference type="PANTHER" id="PTHR22974:SF21">
    <property type="entry name" value="DUAL SPECIFICITY PROTEIN KINASE TTK"/>
    <property type="match status" value="1"/>
</dbReference>
<dbReference type="GO" id="GO:0051988">
    <property type="term" value="P:regulation of attachment of spindle microtubules to kinetochore"/>
    <property type="evidence" value="ECO:0007669"/>
    <property type="project" value="EnsemblFungi"/>
</dbReference>
<dbReference type="CDD" id="cd14131">
    <property type="entry name" value="PKc_Mps1"/>
    <property type="match status" value="1"/>
</dbReference>
<dbReference type="Proteomes" id="UP000005666">
    <property type="component" value="Chromosome 13"/>
</dbReference>
<reference evidence="9 10" key="1">
    <citation type="journal article" date="2011" name="Proc. Natl. Acad. Sci. U.S.A.">
        <title>Evolutionary erosion of yeast sex chromosomes by mating-type switching accidents.</title>
        <authorList>
            <person name="Gordon J.L."/>
            <person name="Armisen D."/>
            <person name="Proux-Wera E."/>
            <person name="Oheigeartaigh S.S."/>
            <person name="Byrne K.P."/>
            <person name="Wolfe K.H."/>
        </authorList>
    </citation>
    <scope>NUCLEOTIDE SEQUENCE [LARGE SCALE GENOMIC DNA]</scope>
    <source>
        <strain evidence="10">ATCC 24235 / CBS 4417 / NBRC 1672 / NRRL Y-8282 / UCD 70-5</strain>
    </source>
</reference>
<feature type="binding site" evidence="6">
    <location>
        <position position="481"/>
    </location>
    <ligand>
        <name>ATP</name>
        <dbReference type="ChEBI" id="CHEBI:30616"/>
    </ligand>
</feature>
<dbReference type="InterPro" id="IPR008271">
    <property type="entry name" value="Ser/Thr_kinase_AS"/>
</dbReference>
<organism evidence="9 10">
    <name type="scientific">Tetrapisispora phaffii (strain ATCC 24235 / CBS 4417 / NBRC 1672 / NRRL Y-8282 / UCD 70-5)</name>
    <name type="common">Yeast</name>
    <name type="synonym">Fabospora phaffii</name>
    <dbReference type="NCBI Taxonomy" id="1071381"/>
    <lineage>
        <taxon>Eukaryota</taxon>
        <taxon>Fungi</taxon>
        <taxon>Dikarya</taxon>
        <taxon>Ascomycota</taxon>
        <taxon>Saccharomycotina</taxon>
        <taxon>Saccharomycetes</taxon>
        <taxon>Saccharomycetales</taxon>
        <taxon>Saccharomycetaceae</taxon>
        <taxon>Tetrapisispora</taxon>
    </lineage>
</organism>
<feature type="compositionally biased region" description="Polar residues" evidence="7">
    <location>
        <begin position="316"/>
        <end position="327"/>
    </location>
</feature>
<dbReference type="PROSITE" id="PS00108">
    <property type="entry name" value="PROTEIN_KINASE_ST"/>
    <property type="match status" value="1"/>
</dbReference>
<dbReference type="GeneID" id="11531872"/>
<dbReference type="eggNOG" id="KOG0596">
    <property type="taxonomic scope" value="Eukaryota"/>
</dbReference>
<evidence type="ECO:0000256" key="3">
    <source>
        <dbReference type="ARBA" id="ARBA00022741"/>
    </source>
</evidence>
<evidence type="ECO:0000256" key="1">
    <source>
        <dbReference type="ARBA" id="ARBA00022527"/>
    </source>
</evidence>
<feature type="region of interest" description="Disordered" evidence="7">
    <location>
        <begin position="308"/>
        <end position="327"/>
    </location>
</feature>
<keyword evidence="4" id="KW-0418">Kinase</keyword>
<keyword evidence="10" id="KW-1185">Reference proteome</keyword>
<dbReference type="GO" id="GO:0043515">
    <property type="term" value="F:kinetochore binding"/>
    <property type="evidence" value="ECO:0007669"/>
    <property type="project" value="EnsemblFungi"/>
</dbReference>
<dbReference type="RefSeq" id="XP_003688041.1">
    <property type="nucleotide sequence ID" value="XM_003687993.1"/>
</dbReference>
<protein>
    <recommendedName>
        <fullName evidence="8">Protein kinase domain-containing protein</fullName>
    </recommendedName>
</protein>
<dbReference type="HOGENOM" id="CLU_019372_0_0_1"/>
<dbReference type="GO" id="GO:0034501">
    <property type="term" value="P:protein localization to kinetochore"/>
    <property type="evidence" value="ECO:0007669"/>
    <property type="project" value="EnsemblFungi"/>
</dbReference>
<keyword evidence="2" id="KW-0808">Transferase</keyword>
<dbReference type="OrthoDB" id="20524at2759"/>
<dbReference type="PROSITE" id="PS00107">
    <property type="entry name" value="PROTEIN_KINASE_ATP"/>
    <property type="match status" value="1"/>
</dbReference>
<gene>
    <name evidence="9" type="primary">TPHA0M00300</name>
    <name evidence="9" type="ordered locus">TPHA_0M00300</name>
</gene>
<dbReference type="GO" id="GO:0031134">
    <property type="term" value="P:sister chromatid biorientation"/>
    <property type="evidence" value="ECO:0007669"/>
    <property type="project" value="EnsemblFungi"/>
</dbReference>
<dbReference type="Gene3D" id="3.30.200.20">
    <property type="entry name" value="Phosphorylase Kinase, domain 1"/>
    <property type="match status" value="1"/>
</dbReference>
<evidence type="ECO:0000256" key="7">
    <source>
        <dbReference type="SAM" id="MobiDB-lite"/>
    </source>
</evidence>
<keyword evidence="3 6" id="KW-0547">Nucleotide-binding</keyword>
<dbReference type="GO" id="GO:0005634">
    <property type="term" value="C:nucleus"/>
    <property type="evidence" value="ECO:0007669"/>
    <property type="project" value="TreeGrafter"/>
</dbReference>
<dbReference type="GO" id="GO:0051225">
    <property type="term" value="P:spindle assembly"/>
    <property type="evidence" value="ECO:0007669"/>
    <property type="project" value="EnsemblFungi"/>
</dbReference>
<feature type="compositionally biased region" description="Polar residues" evidence="7">
    <location>
        <begin position="1"/>
        <end position="10"/>
    </location>
</feature>
<dbReference type="GO" id="GO:0005816">
    <property type="term" value="C:spindle pole body"/>
    <property type="evidence" value="ECO:0007669"/>
    <property type="project" value="EnsemblFungi"/>
</dbReference>
<dbReference type="KEGG" id="tpf:TPHA_0M00300"/>
<dbReference type="SMART" id="SM00220">
    <property type="entry name" value="S_TKc"/>
    <property type="match status" value="1"/>
</dbReference>
<dbReference type="Gene3D" id="1.10.510.10">
    <property type="entry name" value="Transferase(Phosphotransferase) domain 1"/>
    <property type="match status" value="1"/>
</dbReference>
<dbReference type="GO" id="GO:0033316">
    <property type="term" value="P:meiotic spindle assembly checkpoint signaling"/>
    <property type="evidence" value="ECO:0007669"/>
    <property type="project" value="TreeGrafter"/>
</dbReference>
<dbReference type="GO" id="GO:0004712">
    <property type="term" value="F:protein serine/threonine/tyrosine kinase activity"/>
    <property type="evidence" value="ECO:0007669"/>
    <property type="project" value="EnsemblFungi"/>
</dbReference>
<dbReference type="AlphaFoldDB" id="G8C0U6"/>
<dbReference type="STRING" id="1071381.G8C0U6"/>
<dbReference type="GO" id="GO:0004674">
    <property type="term" value="F:protein serine/threonine kinase activity"/>
    <property type="evidence" value="ECO:0007669"/>
    <property type="project" value="UniProtKB-KW"/>
</dbReference>
<feature type="compositionally biased region" description="Polar residues" evidence="7">
    <location>
        <begin position="181"/>
        <end position="205"/>
    </location>
</feature>
<name>G8C0U6_TETPH</name>
<evidence type="ECO:0000256" key="2">
    <source>
        <dbReference type="ARBA" id="ARBA00022679"/>
    </source>
</evidence>
<dbReference type="PROSITE" id="PS50011">
    <property type="entry name" value="PROTEIN_KINASE_DOM"/>
    <property type="match status" value="1"/>
</dbReference>
<dbReference type="EMBL" id="HE612868">
    <property type="protein sequence ID" value="CCE65607.1"/>
    <property type="molecule type" value="Genomic_DNA"/>
</dbReference>
<feature type="region of interest" description="Disordered" evidence="7">
    <location>
        <begin position="394"/>
        <end position="417"/>
    </location>
</feature>
<dbReference type="FunFam" id="3.30.200.20:FF:000131">
    <property type="entry name" value="Dual specificity protein kinase TTK"/>
    <property type="match status" value="1"/>
</dbReference>
<proteinExistence type="predicted"/>
<dbReference type="GO" id="GO:0030474">
    <property type="term" value="P:spindle pole body duplication"/>
    <property type="evidence" value="ECO:0007669"/>
    <property type="project" value="EnsemblFungi"/>
</dbReference>
<dbReference type="SUPFAM" id="SSF56112">
    <property type="entry name" value="Protein kinase-like (PK-like)"/>
    <property type="match status" value="1"/>
</dbReference>
<dbReference type="PANTHER" id="PTHR22974">
    <property type="entry name" value="MIXED LINEAGE PROTEIN KINASE"/>
    <property type="match status" value="1"/>
</dbReference>
<dbReference type="InterPro" id="IPR011009">
    <property type="entry name" value="Kinase-like_dom_sf"/>
</dbReference>
<feature type="region of interest" description="Disordered" evidence="7">
    <location>
        <begin position="1"/>
        <end position="23"/>
    </location>
</feature>
<dbReference type="GO" id="GO:0005777">
    <property type="term" value="C:peroxisome"/>
    <property type="evidence" value="ECO:0007669"/>
    <property type="project" value="EnsemblFungi"/>
</dbReference>